<dbReference type="Proteomes" id="UP000267035">
    <property type="component" value="Unassembled WGS sequence"/>
</dbReference>
<dbReference type="Gene3D" id="3.40.50.150">
    <property type="entry name" value="Vaccinia Virus protein VP39"/>
    <property type="match status" value="1"/>
</dbReference>
<comment type="caution">
    <text evidence="4">The sequence shown here is derived from an EMBL/GenBank/DDBJ whole genome shotgun (WGS) entry which is preliminary data.</text>
</comment>
<evidence type="ECO:0000259" key="3">
    <source>
        <dbReference type="Pfam" id="PF08241"/>
    </source>
</evidence>
<dbReference type="SUPFAM" id="SSF53335">
    <property type="entry name" value="S-adenosyl-L-methionine-dependent methyltransferases"/>
    <property type="match status" value="1"/>
</dbReference>
<protein>
    <submittedName>
        <fullName evidence="4">Methyltransferase domain-containing protein</fullName>
    </submittedName>
</protein>
<keyword evidence="2 4" id="KW-0808">Transferase</keyword>
<dbReference type="InterPro" id="IPR029063">
    <property type="entry name" value="SAM-dependent_MTases_sf"/>
</dbReference>
<dbReference type="AlphaFoldDB" id="A0A3M6Q2P3"/>
<dbReference type="PANTHER" id="PTHR13090">
    <property type="entry name" value="ARGININE-HYDROXYLASE NDUFAF5, MITOCHONDRIAL"/>
    <property type="match status" value="1"/>
</dbReference>
<dbReference type="EMBL" id="RDQL01000019">
    <property type="protein sequence ID" value="RMW96711.1"/>
    <property type="molecule type" value="Genomic_DNA"/>
</dbReference>
<sequence length="300" mass="34050">MATENSSSPFLAPLDVAALQHWQRVAAASASPWLHEEVGRRMQEKLDWIVRRPDAWCDWEPVRGGMQAHDALAARYSQSAVWVVHEQPAHQQVARQRWQGSRWSRLWGGKPQVHWGAPPDASVDMVWANMGLHQVADPQACMHQWAQWLRPDGFVMFSALGPDTLKELRALYAQQGWPPCAQDFVDMHDWGDMLLAQGFTEPIMDMEHVRLQYASAERLLQDLRAWGRNLHPARFAALRGKGWRQRLLDGLRGLADAQGNITVTFEIIYGHAVKAPPRMKVAGQTHISLGDMRQALKRKG</sequence>
<gene>
    <name evidence="4" type="ORF">EBQ25_10880</name>
</gene>
<accession>A0A3M6Q2P3</accession>
<dbReference type="GO" id="GO:0008757">
    <property type="term" value="F:S-adenosylmethionine-dependent methyltransferase activity"/>
    <property type="evidence" value="ECO:0007669"/>
    <property type="project" value="InterPro"/>
</dbReference>
<keyword evidence="5" id="KW-1185">Reference proteome</keyword>
<keyword evidence="1 4" id="KW-0489">Methyltransferase</keyword>
<evidence type="ECO:0000256" key="1">
    <source>
        <dbReference type="ARBA" id="ARBA00022603"/>
    </source>
</evidence>
<name>A0A3M6Q2P3_9BURK</name>
<dbReference type="PANTHER" id="PTHR13090:SF1">
    <property type="entry name" value="ARGININE-HYDROXYLASE NDUFAF5, MITOCHONDRIAL"/>
    <property type="match status" value="1"/>
</dbReference>
<feature type="domain" description="Methyltransferase type 11" evidence="3">
    <location>
        <begin position="119"/>
        <end position="157"/>
    </location>
</feature>
<evidence type="ECO:0000313" key="4">
    <source>
        <dbReference type="EMBL" id="RMW96711.1"/>
    </source>
</evidence>
<dbReference type="InterPro" id="IPR013216">
    <property type="entry name" value="Methyltransf_11"/>
</dbReference>
<dbReference type="GO" id="GO:0032259">
    <property type="term" value="P:methylation"/>
    <property type="evidence" value="ECO:0007669"/>
    <property type="project" value="UniProtKB-KW"/>
</dbReference>
<organism evidence="4 5">
    <name type="scientific">Allofranklinella schreckenbergeri</name>
    <dbReference type="NCBI Taxonomy" id="1076744"/>
    <lineage>
        <taxon>Bacteria</taxon>
        <taxon>Pseudomonadati</taxon>
        <taxon>Pseudomonadota</taxon>
        <taxon>Betaproteobacteria</taxon>
        <taxon>Burkholderiales</taxon>
        <taxon>Comamonadaceae</taxon>
        <taxon>Allofranklinella</taxon>
    </lineage>
</organism>
<dbReference type="InterPro" id="IPR050602">
    <property type="entry name" value="Malonyl-ACP_OMT"/>
</dbReference>
<evidence type="ECO:0000256" key="2">
    <source>
        <dbReference type="ARBA" id="ARBA00022679"/>
    </source>
</evidence>
<proteinExistence type="predicted"/>
<reference evidence="4 5" key="1">
    <citation type="submission" date="2018-10" db="EMBL/GenBank/DDBJ databases">
        <title>Comamonadaceae CDC group NO-1 genome sequencing and assembly.</title>
        <authorList>
            <person name="Bernier A.-M."/>
            <person name="Bernard K."/>
        </authorList>
    </citation>
    <scope>NUCLEOTIDE SEQUENCE [LARGE SCALE GENOMIC DNA]</scope>
    <source>
        <strain evidence="4 5">NML161473</strain>
    </source>
</reference>
<dbReference type="Pfam" id="PF08241">
    <property type="entry name" value="Methyltransf_11"/>
    <property type="match status" value="1"/>
</dbReference>
<evidence type="ECO:0000313" key="5">
    <source>
        <dbReference type="Proteomes" id="UP000267035"/>
    </source>
</evidence>
<dbReference type="RefSeq" id="WP_122254541.1">
    <property type="nucleotide sequence ID" value="NZ_RDQL01000019.1"/>
</dbReference>